<feature type="transmembrane region" description="Helical" evidence="9">
    <location>
        <begin position="456"/>
        <end position="476"/>
    </location>
</feature>
<evidence type="ECO:0000256" key="2">
    <source>
        <dbReference type="ARBA" id="ARBA00022448"/>
    </source>
</evidence>
<keyword evidence="5 9" id="KW-0472">Membrane</keyword>
<feature type="binding site" evidence="6">
    <location>
        <position position="90"/>
    </location>
    <ligand>
        <name>Na(+)</name>
        <dbReference type="ChEBI" id="CHEBI:29101"/>
        <label>1</label>
    </ligand>
</feature>
<dbReference type="GO" id="GO:0015375">
    <property type="term" value="F:glycine:sodium symporter activity"/>
    <property type="evidence" value="ECO:0007669"/>
    <property type="project" value="TreeGrafter"/>
</dbReference>
<feature type="transmembrane region" description="Helical" evidence="9">
    <location>
        <begin position="178"/>
        <end position="198"/>
    </location>
</feature>
<feature type="binding site" evidence="6">
    <location>
        <position position="97"/>
    </location>
    <ligand>
        <name>Na(+)</name>
        <dbReference type="ChEBI" id="CHEBI:29101"/>
        <label>1</label>
    </ligand>
</feature>
<dbReference type="KEGG" id="lak:106162730"/>
<dbReference type="PRINTS" id="PR00176">
    <property type="entry name" value="NANEUSMPORT"/>
</dbReference>
<comment type="similarity">
    <text evidence="8">Belongs to the sodium:neurotransmitter symporter (SNF) (TC 2.A.22) family.</text>
</comment>
<feature type="transmembrane region" description="Helical" evidence="9">
    <location>
        <begin position="496"/>
        <end position="520"/>
    </location>
</feature>
<protein>
    <recommendedName>
        <fullName evidence="8">Transporter</fullName>
    </recommendedName>
</protein>
<gene>
    <name evidence="11" type="primary">LOC106162730</name>
</gene>
<feature type="binding site" evidence="6">
    <location>
        <position position="472"/>
    </location>
    <ligand>
        <name>Na(+)</name>
        <dbReference type="ChEBI" id="CHEBI:29101"/>
        <label>1</label>
    </ligand>
</feature>
<dbReference type="PANTHER" id="PTHR11616">
    <property type="entry name" value="SODIUM/CHLORIDE DEPENDENT TRANSPORTER"/>
    <property type="match status" value="1"/>
</dbReference>
<feature type="transmembrane region" description="Helical" evidence="9">
    <location>
        <begin position="111"/>
        <end position="130"/>
    </location>
</feature>
<feature type="binding site" evidence="6">
    <location>
        <position position="92"/>
    </location>
    <ligand>
        <name>Na(+)</name>
        <dbReference type="ChEBI" id="CHEBI:29101"/>
        <label>1</label>
    </ligand>
</feature>
<accession>A0A1S3IBF4</accession>
<evidence type="ECO:0000313" key="11">
    <source>
        <dbReference type="RefSeq" id="XP_013395590.1"/>
    </source>
</evidence>
<feature type="binding site" evidence="6">
    <location>
        <position position="371"/>
    </location>
    <ligand>
        <name>Na(+)</name>
        <dbReference type="ChEBI" id="CHEBI:29101"/>
        <label>1</label>
    </ligand>
</feature>
<keyword evidence="6" id="KW-0915">Sodium</keyword>
<evidence type="ECO:0000256" key="9">
    <source>
        <dbReference type="SAM" id="Phobius"/>
    </source>
</evidence>
<feature type="binding site" evidence="6">
    <location>
        <position position="468"/>
    </location>
    <ligand>
        <name>Na(+)</name>
        <dbReference type="ChEBI" id="CHEBI:29101"/>
        <label>1</label>
    </ligand>
</feature>
<feature type="transmembrane region" description="Helical" evidence="9">
    <location>
        <begin position="397"/>
        <end position="420"/>
    </location>
</feature>
<feature type="binding site" evidence="6">
    <location>
        <position position="93"/>
    </location>
    <ligand>
        <name>Na(+)</name>
        <dbReference type="ChEBI" id="CHEBI:29101"/>
        <label>1</label>
    </ligand>
</feature>
<comment type="subcellular location">
    <subcellularLocation>
        <location evidence="1">Membrane</location>
        <topology evidence="1">Multi-pass membrane protein</topology>
    </subcellularLocation>
</comment>
<dbReference type="AlphaFoldDB" id="A0A1S3IBF4"/>
<dbReference type="InParanoid" id="A0A1S3IBF4"/>
<dbReference type="PROSITE" id="PS00610">
    <property type="entry name" value="NA_NEUROTRAN_SYMP_1"/>
    <property type="match status" value="1"/>
</dbReference>
<keyword evidence="10" id="KW-1185">Reference proteome</keyword>
<feature type="binding site" evidence="6">
    <location>
        <position position="403"/>
    </location>
    <ligand>
        <name>Na(+)</name>
        <dbReference type="ChEBI" id="CHEBI:29101"/>
        <label>1</label>
    </ligand>
</feature>
<keyword evidence="6" id="KW-0479">Metal-binding</keyword>
<reference evidence="11" key="1">
    <citation type="submission" date="2025-08" db="UniProtKB">
        <authorList>
            <consortium name="RefSeq"/>
        </authorList>
    </citation>
    <scope>IDENTIFICATION</scope>
    <source>
        <tissue evidence="11">Gonads</tissue>
    </source>
</reference>
<keyword evidence="8" id="KW-0769">Symport</keyword>
<dbReference type="GO" id="GO:0005886">
    <property type="term" value="C:plasma membrane"/>
    <property type="evidence" value="ECO:0007669"/>
    <property type="project" value="TreeGrafter"/>
</dbReference>
<proteinExistence type="inferred from homology"/>
<feature type="transmembrane region" description="Helical" evidence="9">
    <location>
        <begin position="314"/>
        <end position="335"/>
    </location>
</feature>
<feature type="binding site" evidence="6">
    <location>
        <position position="471"/>
    </location>
    <ligand>
        <name>Na(+)</name>
        <dbReference type="ChEBI" id="CHEBI:29101"/>
        <label>1</label>
    </ligand>
</feature>
<dbReference type="GO" id="GO:0046872">
    <property type="term" value="F:metal ion binding"/>
    <property type="evidence" value="ECO:0007669"/>
    <property type="project" value="UniProtKB-KW"/>
</dbReference>
<dbReference type="SUPFAM" id="SSF161070">
    <property type="entry name" value="SNF-like"/>
    <property type="match status" value="1"/>
</dbReference>
<dbReference type="PROSITE" id="PS50267">
    <property type="entry name" value="NA_NEUROTRAN_SYMP_3"/>
    <property type="match status" value="1"/>
</dbReference>
<dbReference type="Proteomes" id="UP000085678">
    <property type="component" value="Unplaced"/>
</dbReference>
<dbReference type="InterPro" id="IPR037272">
    <property type="entry name" value="SNS_sf"/>
</dbReference>
<feature type="transmembrane region" description="Helical" evidence="9">
    <location>
        <begin position="285"/>
        <end position="305"/>
    </location>
</feature>
<feature type="disulfide bond" evidence="7">
    <location>
        <begin position="202"/>
        <end position="211"/>
    </location>
</feature>
<evidence type="ECO:0000256" key="6">
    <source>
        <dbReference type="PIRSR" id="PIRSR600175-1"/>
    </source>
</evidence>
<keyword evidence="7" id="KW-1015">Disulfide bond</keyword>
<sequence length="710" mass="79293">MSENKKPEELKSKVSDLQDSVDRLESQLDTYLRGQTPQPQNVVFIDGKKRKHEQAASIIEEDRKLDFTKDENEERGNWSGKADFLLACLGYAVGLGNVWRFPYLCYRNGGAVFFIPYCIMLFLVGMPIFFLELSLGQFTSSGPLTCWKFAPMFTGLGVGMVIVSALVAIYYNMIIAWSLYYLFASIISIPTGTLPWAGAGGCGNWWNSDFCAETLTNLTSHNCSAMSLTESANGVCYNGSVVAGIWNYTRAKENNISPRPAAEEYLYGRVWRLYQSTGLDNLGELHWDLAVSLLGAWVIVALSLIKGIKSSGKVVYFTALFPYVVLVILFVRGLLLDGHREGIEFYIMQANLTKLTEAAVWKDAAVQIFFSLSASWGGLITLSSYNRFHNNCLRDSLIVSIGNCLTSFFAGFVIFSYLGFLARELNLPVSEVADGGIGLAFVVYPRAVATIGASHFWSIIFFIMLITLGLDSEFALVETVTTSIMDVWTSTRKHKWAVVTCVSIILYLLGLVMCTSGGAYLLQLADEYSGGWNVLLIAFSECIAIGLVYGVKRFRDDIYVMVGEMPCFPWMCSWWWWAVNWCFFTPLLVAFIMIFSWINYKPLSFGTYEYPVWGLALGWLMTMAVVVGIFIPYIYLLIVTPGGLWTRIVTLASPTVEWGPALPKHRRLAARFHRAMIIDPWDTGVMGNGLEVKVDPGPGVPNPAYEDDRL</sequence>
<keyword evidence="3 8" id="KW-0812">Transmembrane</keyword>
<feature type="transmembrane region" description="Helical" evidence="9">
    <location>
        <begin position="532"/>
        <end position="551"/>
    </location>
</feature>
<keyword evidence="2 8" id="KW-0813">Transport</keyword>
<dbReference type="GeneID" id="106162730"/>
<dbReference type="InterPro" id="IPR000175">
    <property type="entry name" value="Na/ntran_symport"/>
</dbReference>
<evidence type="ECO:0000256" key="4">
    <source>
        <dbReference type="ARBA" id="ARBA00022989"/>
    </source>
</evidence>
<dbReference type="OrthoDB" id="6581954at2759"/>
<evidence type="ECO:0000256" key="3">
    <source>
        <dbReference type="ARBA" id="ARBA00022692"/>
    </source>
</evidence>
<evidence type="ECO:0000256" key="8">
    <source>
        <dbReference type="RuleBase" id="RU003732"/>
    </source>
</evidence>
<feature type="transmembrane region" description="Helical" evidence="9">
    <location>
        <begin position="583"/>
        <end position="600"/>
    </location>
</feature>
<feature type="transmembrane region" description="Helical" evidence="9">
    <location>
        <begin position="150"/>
        <end position="171"/>
    </location>
</feature>
<evidence type="ECO:0000256" key="5">
    <source>
        <dbReference type="ARBA" id="ARBA00023136"/>
    </source>
</evidence>
<dbReference type="RefSeq" id="XP_013395590.1">
    <property type="nucleotide sequence ID" value="XM_013540136.1"/>
</dbReference>
<organism evidence="10 11">
    <name type="scientific">Lingula anatina</name>
    <name type="common">Brachiopod</name>
    <name type="synonym">Lingula unguis</name>
    <dbReference type="NCBI Taxonomy" id="7574"/>
    <lineage>
        <taxon>Eukaryota</taxon>
        <taxon>Metazoa</taxon>
        <taxon>Spiralia</taxon>
        <taxon>Lophotrochozoa</taxon>
        <taxon>Brachiopoda</taxon>
        <taxon>Linguliformea</taxon>
        <taxon>Lingulata</taxon>
        <taxon>Lingulida</taxon>
        <taxon>Linguloidea</taxon>
        <taxon>Lingulidae</taxon>
        <taxon>Lingula</taxon>
    </lineage>
</organism>
<evidence type="ECO:0000256" key="1">
    <source>
        <dbReference type="ARBA" id="ARBA00004141"/>
    </source>
</evidence>
<keyword evidence="4 9" id="KW-1133">Transmembrane helix</keyword>
<name>A0A1S3IBF4_LINAN</name>
<dbReference type="Pfam" id="PF00209">
    <property type="entry name" value="SNF"/>
    <property type="match status" value="1"/>
</dbReference>
<evidence type="ECO:0000256" key="7">
    <source>
        <dbReference type="PIRSR" id="PIRSR600175-2"/>
    </source>
</evidence>
<feature type="transmembrane region" description="Helical" evidence="9">
    <location>
        <begin position="612"/>
        <end position="638"/>
    </location>
</feature>
<dbReference type="PANTHER" id="PTHR11616:SF240">
    <property type="entry name" value="BLOATED TUBULES, ISOFORM B-RELATED"/>
    <property type="match status" value="1"/>
</dbReference>
<evidence type="ECO:0000313" key="10">
    <source>
        <dbReference type="Proteomes" id="UP000085678"/>
    </source>
</evidence>
<feature type="transmembrane region" description="Helical" evidence="9">
    <location>
        <begin position="364"/>
        <end position="385"/>
    </location>
</feature>